<feature type="non-terminal residue" evidence="1">
    <location>
        <position position="1"/>
    </location>
</feature>
<evidence type="ECO:0008006" key="3">
    <source>
        <dbReference type="Google" id="ProtNLM"/>
    </source>
</evidence>
<evidence type="ECO:0000313" key="1">
    <source>
        <dbReference type="EMBL" id="KAA6371178.1"/>
    </source>
</evidence>
<dbReference type="SUPFAM" id="SSF51126">
    <property type="entry name" value="Pectin lyase-like"/>
    <property type="match status" value="1"/>
</dbReference>
<comment type="caution">
    <text evidence="1">The sequence shown here is derived from an EMBL/GenBank/DDBJ whole genome shotgun (WGS) entry which is preliminary data.</text>
</comment>
<evidence type="ECO:0000313" key="2">
    <source>
        <dbReference type="Proteomes" id="UP000324800"/>
    </source>
</evidence>
<dbReference type="InterPro" id="IPR011050">
    <property type="entry name" value="Pectin_lyase_fold/virulence"/>
</dbReference>
<organism evidence="1 2">
    <name type="scientific">Streblomastix strix</name>
    <dbReference type="NCBI Taxonomy" id="222440"/>
    <lineage>
        <taxon>Eukaryota</taxon>
        <taxon>Metamonada</taxon>
        <taxon>Preaxostyla</taxon>
        <taxon>Oxymonadida</taxon>
        <taxon>Streblomastigidae</taxon>
        <taxon>Streblomastix</taxon>
    </lineage>
</organism>
<dbReference type="Proteomes" id="UP000324800">
    <property type="component" value="Unassembled WGS sequence"/>
</dbReference>
<name>A0A5J4UL97_9EUKA</name>
<proteinExistence type="predicted"/>
<accession>A0A5J4UL97</accession>
<protein>
    <recommendedName>
        <fullName evidence="3">Right handed beta helix domain-containing protein</fullName>
    </recommendedName>
</protein>
<dbReference type="AlphaFoldDB" id="A0A5J4UL97"/>
<dbReference type="EMBL" id="SNRW01014705">
    <property type="protein sequence ID" value="KAA6371178.1"/>
    <property type="molecule type" value="Genomic_DNA"/>
</dbReference>
<reference evidence="1 2" key="1">
    <citation type="submission" date="2019-03" db="EMBL/GenBank/DDBJ databases">
        <title>Single cell metagenomics reveals metabolic interactions within the superorganism composed of flagellate Streblomastix strix and complex community of Bacteroidetes bacteria on its surface.</title>
        <authorList>
            <person name="Treitli S.C."/>
            <person name="Kolisko M."/>
            <person name="Husnik F."/>
            <person name="Keeling P."/>
            <person name="Hampl V."/>
        </authorList>
    </citation>
    <scope>NUCLEOTIDE SEQUENCE [LARGE SCALE GENOMIC DNA]</scope>
    <source>
        <strain evidence="1">ST1C</strain>
    </source>
</reference>
<sequence>YVSQDTFNVNGVEYYVQSANSGDSNSCSFSAPCLTLGTITFQNNVNTAETFIVYIVDRTSINQQLYITQTSSPRTFRNYPDSSETYRDIRAANSGQFYVAGQVLFNYINFVVERGTAQVSVIQVQSSSSAVVDITNCKVSMTIGADLISRSLVLQYGGYLNIDNLNASYIVTTQAIIQCSSTVISINITNSHFEDITRTQSDSQNEGGIVSVSLSGSGYYLTGSQFIQCKSTEVNSKGGALYLSLQKYAHVNLKNLEFDQCEAYRGGGIYVDSQSDYQLTLSTTDSNQFLFTECIANLQGGGIYANIQYNCKLTLSGNCLFTSCSANNGNGGGIYSYNDGGNVIINSQCKFYQCISYGNGGGIYHRIAFFQSVCKFTINDAIFQECEAKYSSSVPGKSGYGGGIFIGAYSNFAPSAGDILDLHGMKIDGNKADNYGQSLYVILNNLESWCMLGTKGYYVKGNYSDATSNENELMGVPFNQSTFDFFTESQMQSGYKNLESYWNPDGSGTEPGDDEDSDIVYVNKFYVQASGDNSNQCTSSSQCKTLETQAITIKINNAETFIVYIVDETSLSQQITISEYSSPRTFRNYPTTSTTFGTIQITPAGSFNISGSARFRYINFIIESNSNTYSDAFLEQSSHSDLTILNCKVSQSSTNALMHRSFLVINYGTAYINKLTIKDIQTDTEVFMLQGSSVVTIENSTFEKITMKTAQGFSDYHGIIYARFSQPTSSFNLIDTLFLYCNPYYIDSLTSGLYINLESAVQLVIDEVTFTDCKGYSGGGLYANLLSDSSLTLSDCNFSRCSSYENGGGVYALLNSNSQLTLSGFSIHNQ</sequence>
<gene>
    <name evidence="1" type="ORF">EZS28_033295</name>
</gene>